<keyword evidence="2" id="KW-1185">Reference proteome</keyword>
<gene>
    <name evidence="1" type="ORF">I4F81_007549</name>
</gene>
<accession>A0ACC3C4J3</accession>
<comment type="caution">
    <text evidence="1">The sequence shown here is derived from an EMBL/GenBank/DDBJ whole genome shotgun (WGS) entry which is preliminary data.</text>
</comment>
<evidence type="ECO:0000313" key="1">
    <source>
        <dbReference type="EMBL" id="KAK1865013.1"/>
    </source>
</evidence>
<dbReference type="EMBL" id="CM020619">
    <property type="protein sequence ID" value="KAK1865013.1"/>
    <property type="molecule type" value="Genomic_DNA"/>
</dbReference>
<protein>
    <submittedName>
        <fullName evidence="1">Uncharacterized protein</fullName>
    </submittedName>
</protein>
<evidence type="ECO:0000313" key="2">
    <source>
        <dbReference type="Proteomes" id="UP000798662"/>
    </source>
</evidence>
<proteinExistence type="predicted"/>
<dbReference type="Proteomes" id="UP000798662">
    <property type="component" value="Chromosome 2"/>
</dbReference>
<organism evidence="1 2">
    <name type="scientific">Pyropia yezoensis</name>
    <name type="common">Susabi-nori</name>
    <name type="synonym">Porphyra yezoensis</name>
    <dbReference type="NCBI Taxonomy" id="2788"/>
    <lineage>
        <taxon>Eukaryota</taxon>
        <taxon>Rhodophyta</taxon>
        <taxon>Bangiophyceae</taxon>
        <taxon>Bangiales</taxon>
        <taxon>Bangiaceae</taxon>
        <taxon>Pyropia</taxon>
    </lineage>
</organism>
<name>A0ACC3C4J3_PYRYE</name>
<sequence length="204" mass="21586">MRTARTAARPGPRADGAAMLTLGSTVARPRARTPLPRRPLTGTLREPGAPPLAAATTWRRDAAATTRAPPGAARRRPPRSAALISSRAPAPPTLGVRAARTARGSTRPSSSVFLPPARPLRGGARGRHRRDHATRSSPRTRLAWRRSAANAARAKARRPRARAHGPPTRSSFVPASYLCMHRSVGPAFRSVGSLGGAFLAYLGT</sequence>
<reference evidence="1" key="1">
    <citation type="submission" date="2019-11" db="EMBL/GenBank/DDBJ databases">
        <title>Nori genome reveals adaptations in red seaweeds to the harsh intertidal environment.</title>
        <authorList>
            <person name="Wang D."/>
            <person name="Mao Y."/>
        </authorList>
    </citation>
    <scope>NUCLEOTIDE SEQUENCE</scope>
    <source>
        <tissue evidence="1">Gametophyte</tissue>
    </source>
</reference>